<accession>A0ABR4WE06</accession>
<evidence type="ECO:0000256" key="3">
    <source>
        <dbReference type="ARBA" id="ARBA00022801"/>
    </source>
</evidence>
<evidence type="ECO:0000256" key="7">
    <source>
        <dbReference type="ARBA" id="ARBA00040756"/>
    </source>
</evidence>
<proteinExistence type="predicted"/>
<dbReference type="InterPro" id="IPR050066">
    <property type="entry name" value="UvrABC_protein_C"/>
</dbReference>
<dbReference type="Gene3D" id="3.40.1440.10">
    <property type="entry name" value="GIY-YIG endonuclease"/>
    <property type="match status" value="1"/>
</dbReference>
<dbReference type="InterPro" id="IPR047296">
    <property type="entry name" value="GIY-YIG_UvrC_Cho"/>
</dbReference>
<sequence length="284" mass="33071">MYPDSDASPVDPGLFADLPTLPGIYRFFGEQDELLYVGKSINLRQRVKSHFSARHRDKKEGRLCYLTRRIEHQVTAGELGALLLENREIKQRQPIFNRRQRRYRQLHTWRLEIDARGFLVPVLYRPLVDDDGWQQDSFGLFRSPRQAKTMLDSKVRDAALCPRICGMETGRHGACFAHQLGRCQGACCGKETRNSHNQRLRKTLEDQHIHAWPYSGMLVIREESPRQTDYHLIDQWCHLTTLQRQPESAVITPDADASFDLDSYRMLIRFLDQGVEHFVLPPET</sequence>
<dbReference type="InterPro" id="IPR000305">
    <property type="entry name" value="GIY-YIG_endonuc"/>
</dbReference>
<gene>
    <name evidence="11" type="ORF">T9A_00974</name>
</gene>
<name>A0ABR4WE06_9GAMM</name>
<keyword evidence="6" id="KW-0742">SOS response</keyword>
<dbReference type="EMBL" id="ARXU01000003">
    <property type="protein sequence ID" value="KGD61765.1"/>
    <property type="molecule type" value="Genomic_DNA"/>
</dbReference>
<keyword evidence="1" id="KW-0227">DNA damage</keyword>
<feature type="domain" description="GIY-YIG" evidence="10">
    <location>
        <begin position="20"/>
        <end position="98"/>
    </location>
</feature>
<evidence type="ECO:0000256" key="5">
    <source>
        <dbReference type="ARBA" id="ARBA00023204"/>
    </source>
</evidence>
<keyword evidence="12" id="KW-1185">Reference proteome</keyword>
<evidence type="ECO:0000256" key="6">
    <source>
        <dbReference type="ARBA" id="ARBA00023236"/>
    </source>
</evidence>
<keyword evidence="5" id="KW-0234">DNA repair</keyword>
<organism evidence="11 12">
    <name type="scientific">Alcanivorax jadensis T9</name>
    <dbReference type="NCBI Taxonomy" id="1177181"/>
    <lineage>
        <taxon>Bacteria</taxon>
        <taxon>Pseudomonadati</taxon>
        <taxon>Pseudomonadota</taxon>
        <taxon>Gammaproteobacteria</taxon>
        <taxon>Oceanospirillales</taxon>
        <taxon>Alcanivoracaceae</taxon>
        <taxon>Alcanivorax</taxon>
    </lineage>
</organism>
<protein>
    <recommendedName>
        <fullName evidence="7">Excinuclease cho</fullName>
    </recommendedName>
    <alternativeName>
        <fullName evidence="9">Endonuclease cho</fullName>
    </alternativeName>
    <alternativeName>
        <fullName evidence="8">UvrC homolog protein</fullName>
    </alternativeName>
</protein>
<evidence type="ECO:0000256" key="2">
    <source>
        <dbReference type="ARBA" id="ARBA00022769"/>
    </source>
</evidence>
<dbReference type="RefSeq" id="WP_198030618.1">
    <property type="nucleotide sequence ID" value="NZ_ARXU01000003.1"/>
</dbReference>
<evidence type="ECO:0000256" key="8">
    <source>
        <dbReference type="ARBA" id="ARBA00042138"/>
    </source>
</evidence>
<comment type="caution">
    <text evidence="11">The sequence shown here is derived from an EMBL/GenBank/DDBJ whole genome shotgun (WGS) entry which is preliminary data.</text>
</comment>
<dbReference type="SUPFAM" id="SSF82771">
    <property type="entry name" value="GIY-YIG endonuclease"/>
    <property type="match status" value="1"/>
</dbReference>
<keyword evidence="4" id="KW-0267">Excision nuclease</keyword>
<keyword evidence="2" id="KW-0228">DNA excision</keyword>
<keyword evidence="3" id="KW-0378">Hydrolase</keyword>
<evidence type="ECO:0000256" key="1">
    <source>
        <dbReference type="ARBA" id="ARBA00022763"/>
    </source>
</evidence>
<evidence type="ECO:0000313" key="11">
    <source>
        <dbReference type="EMBL" id="KGD61765.1"/>
    </source>
</evidence>
<evidence type="ECO:0000256" key="4">
    <source>
        <dbReference type="ARBA" id="ARBA00022881"/>
    </source>
</evidence>
<evidence type="ECO:0000313" key="12">
    <source>
        <dbReference type="Proteomes" id="UP000029443"/>
    </source>
</evidence>
<dbReference type="Proteomes" id="UP000029443">
    <property type="component" value="Unassembled WGS sequence"/>
</dbReference>
<dbReference type="PANTHER" id="PTHR30562:SF10">
    <property type="entry name" value="EXCINUCLEASE CHO"/>
    <property type="match status" value="1"/>
</dbReference>
<evidence type="ECO:0000259" key="10">
    <source>
        <dbReference type="PROSITE" id="PS50164"/>
    </source>
</evidence>
<dbReference type="PROSITE" id="PS50164">
    <property type="entry name" value="GIY_YIG"/>
    <property type="match status" value="1"/>
</dbReference>
<dbReference type="Pfam" id="PF01541">
    <property type="entry name" value="GIY-YIG"/>
    <property type="match status" value="1"/>
</dbReference>
<dbReference type="InterPro" id="IPR035901">
    <property type="entry name" value="GIY-YIG_endonuc_sf"/>
</dbReference>
<dbReference type="PANTHER" id="PTHR30562">
    <property type="entry name" value="UVRC/OXIDOREDUCTASE"/>
    <property type="match status" value="1"/>
</dbReference>
<evidence type="ECO:0000256" key="9">
    <source>
        <dbReference type="ARBA" id="ARBA00042732"/>
    </source>
</evidence>
<dbReference type="CDD" id="cd10434">
    <property type="entry name" value="GIY-YIG_UvrC_Cho"/>
    <property type="match status" value="1"/>
</dbReference>
<reference evidence="11 12" key="1">
    <citation type="submission" date="2012-09" db="EMBL/GenBank/DDBJ databases">
        <title>Genome Sequence of alkane-degrading Bacterium Alcanivorax jadensis T9.</title>
        <authorList>
            <person name="Lai Q."/>
            <person name="Shao Z."/>
        </authorList>
    </citation>
    <scope>NUCLEOTIDE SEQUENCE [LARGE SCALE GENOMIC DNA]</scope>
    <source>
        <strain evidence="11 12">T9</strain>
    </source>
</reference>
<dbReference type="SMART" id="SM00465">
    <property type="entry name" value="GIYc"/>
    <property type="match status" value="1"/>
</dbReference>